<reference evidence="2 3" key="1">
    <citation type="submission" date="2012-02" db="EMBL/GenBank/DDBJ databases">
        <title>Complete sequence of chromosome of Singulisphaera acidiphila DSM 18658.</title>
        <authorList>
            <consortium name="US DOE Joint Genome Institute (JGI-PGF)"/>
            <person name="Lucas S."/>
            <person name="Copeland A."/>
            <person name="Lapidus A."/>
            <person name="Glavina del Rio T."/>
            <person name="Dalin E."/>
            <person name="Tice H."/>
            <person name="Bruce D."/>
            <person name="Goodwin L."/>
            <person name="Pitluck S."/>
            <person name="Peters L."/>
            <person name="Ovchinnikova G."/>
            <person name="Chertkov O."/>
            <person name="Kyrpides N."/>
            <person name="Mavromatis K."/>
            <person name="Ivanova N."/>
            <person name="Brettin T."/>
            <person name="Detter J.C."/>
            <person name="Han C."/>
            <person name="Larimer F."/>
            <person name="Land M."/>
            <person name="Hauser L."/>
            <person name="Markowitz V."/>
            <person name="Cheng J.-F."/>
            <person name="Hugenholtz P."/>
            <person name="Woyke T."/>
            <person name="Wu D."/>
            <person name="Tindall B."/>
            <person name="Pomrenke H."/>
            <person name="Brambilla E."/>
            <person name="Klenk H.-P."/>
            <person name="Eisen J.A."/>
        </authorList>
    </citation>
    <scope>NUCLEOTIDE SEQUENCE [LARGE SCALE GENOMIC DNA]</scope>
    <source>
        <strain evidence="3">ATCC BAA-1392 / DSM 18658 / VKM B-2454 / MOB10</strain>
    </source>
</reference>
<dbReference type="STRING" id="886293.Sinac_6190"/>
<keyword evidence="1" id="KW-0472">Membrane</keyword>
<gene>
    <name evidence="2" type="ordered locus">Sinac_6190</name>
</gene>
<proteinExistence type="predicted"/>
<keyword evidence="1" id="KW-1133">Transmembrane helix</keyword>
<evidence type="ECO:0000313" key="3">
    <source>
        <dbReference type="Proteomes" id="UP000010798"/>
    </source>
</evidence>
<accession>L0DLM6</accession>
<evidence type="ECO:0000256" key="1">
    <source>
        <dbReference type="SAM" id="Phobius"/>
    </source>
</evidence>
<dbReference type="AlphaFoldDB" id="L0DLM6"/>
<name>L0DLM6_SINAD</name>
<protein>
    <submittedName>
        <fullName evidence="2">Uncharacterized protein</fullName>
    </submittedName>
</protein>
<dbReference type="Proteomes" id="UP000010798">
    <property type="component" value="Chromosome"/>
</dbReference>
<evidence type="ECO:0000313" key="2">
    <source>
        <dbReference type="EMBL" id="AGA30289.1"/>
    </source>
</evidence>
<keyword evidence="3" id="KW-1185">Reference proteome</keyword>
<keyword evidence="1" id="KW-0812">Transmembrane</keyword>
<organism evidence="2 3">
    <name type="scientific">Singulisphaera acidiphila (strain ATCC BAA-1392 / DSM 18658 / VKM B-2454 / MOB10)</name>
    <dbReference type="NCBI Taxonomy" id="886293"/>
    <lineage>
        <taxon>Bacteria</taxon>
        <taxon>Pseudomonadati</taxon>
        <taxon>Planctomycetota</taxon>
        <taxon>Planctomycetia</taxon>
        <taxon>Isosphaerales</taxon>
        <taxon>Isosphaeraceae</taxon>
        <taxon>Singulisphaera</taxon>
    </lineage>
</organism>
<dbReference type="KEGG" id="saci:Sinac_6190"/>
<feature type="transmembrane region" description="Helical" evidence="1">
    <location>
        <begin position="12"/>
        <end position="29"/>
    </location>
</feature>
<dbReference type="EMBL" id="CP003364">
    <property type="protein sequence ID" value="AGA30289.1"/>
    <property type="molecule type" value="Genomic_DNA"/>
</dbReference>
<sequence>MGRDEDVVAGWSSLFLFFERFSALVAFYIRNTIPRQDELKAIVTFSSRLYCDGSNRRVKRPRPVRHPDRSGQQFQGFEWSTCVPSWLCAVARCVEAA</sequence>
<dbReference type="HOGENOM" id="CLU_2345152_0_0_0"/>